<proteinExistence type="inferred from homology"/>
<dbReference type="InterPro" id="IPR002629">
    <property type="entry name" value="Met_Synth_C/arc"/>
</dbReference>
<feature type="binding site" evidence="11">
    <location>
        <position position="667"/>
    </location>
    <ligand>
        <name>L-homocysteine</name>
        <dbReference type="ChEBI" id="CHEBI:58199"/>
    </ligand>
</feature>
<feature type="domain" description="Cobalamin-independent methionine synthase MetE C-terminal/archaeal" evidence="12">
    <location>
        <begin position="494"/>
        <end position="816"/>
    </location>
</feature>
<feature type="binding site" evidence="11">
    <location>
        <begin position="499"/>
        <end position="501"/>
    </location>
    <ligand>
        <name>L-methionine</name>
        <dbReference type="ChEBI" id="CHEBI:57844"/>
    </ligand>
</feature>
<feature type="binding site" evidence="11">
    <location>
        <position position="629"/>
    </location>
    <ligand>
        <name>5-methyltetrahydropteroyltri-L-glutamate</name>
        <dbReference type="ChEBI" id="CHEBI:58207"/>
    </ligand>
</feature>
<feature type="binding site" evidence="11">
    <location>
        <position position="733"/>
    </location>
    <ligand>
        <name>Zn(2+)</name>
        <dbReference type="ChEBI" id="CHEBI:29105"/>
        <note>catalytic</note>
    </ligand>
</feature>
<dbReference type="EMBL" id="FNSL01000001">
    <property type="protein sequence ID" value="SEB43641.1"/>
    <property type="molecule type" value="Genomic_DNA"/>
</dbReference>
<dbReference type="InterPro" id="IPR038071">
    <property type="entry name" value="UROD/MetE-like_sf"/>
</dbReference>
<dbReference type="Proteomes" id="UP000199064">
    <property type="component" value="Unassembled WGS sequence"/>
</dbReference>
<dbReference type="PANTHER" id="PTHR30519">
    <property type="entry name" value="5-METHYLTETRAHYDROPTEROYLTRIGLUTAMATE--HOMOCYSTEINE METHYLTRANSFERASE"/>
    <property type="match status" value="1"/>
</dbReference>
<evidence type="ECO:0000313" key="15">
    <source>
        <dbReference type="Proteomes" id="UP000199064"/>
    </source>
</evidence>
<dbReference type="InterPro" id="IPR013215">
    <property type="entry name" value="Cbl-indep_Met_Synth_N"/>
</dbReference>
<evidence type="ECO:0000259" key="12">
    <source>
        <dbReference type="Pfam" id="PF01717"/>
    </source>
</evidence>
<dbReference type="EC" id="2.1.1.14" evidence="11"/>
<feature type="binding site" evidence="11">
    <location>
        <position position="176"/>
    </location>
    <ligand>
        <name>5-methyltetrahydropteroyltri-L-glutamate</name>
        <dbReference type="ChEBI" id="CHEBI:58207"/>
    </ligand>
</feature>
<comment type="function">
    <text evidence="1 11">Catalyzes the transfer of a methyl group from 5-methyltetrahydrofolate to homocysteine resulting in methionine formation.</text>
</comment>
<organism evidence="14 15">
    <name type="scientific">Nitratireductor aquibiodomus</name>
    <dbReference type="NCBI Taxonomy" id="204799"/>
    <lineage>
        <taxon>Bacteria</taxon>
        <taxon>Pseudomonadati</taxon>
        <taxon>Pseudomonadota</taxon>
        <taxon>Alphaproteobacteria</taxon>
        <taxon>Hyphomicrobiales</taxon>
        <taxon>Phyllobacteriaceae</taxon>
        <taxon>Nitratireductor</taxon>
    </lineage>
</organism>
<feature type="binding site" evidence="11">
    <location>
        <position position="709"/>
    </location>
    <ligand>
        <name>Zn(2+)</name>
        <dbReference type="ChEBI" id="CHEBI:29105"/>
        <note>catalytic</note>
    </ligand>
</feature>
<gene>
    <name evidence="11" type="primary">metE</name>
    <name evidence="14" type="ORF">SAMN05216452_1213</name>
</gene>
<dbReference type="GO" id="GO:0003871">
    <property type="term" value="F:5-methyltetrahydropteroyltriglutamate-homocysteine S-methyltransferase activity"/>
    <property type="evidence" value="ECO:0007669"/>
    <property type="project" value="UniProtKB-UniRule"/>
</dbReference>
<dbReference type="AlphaFoldDB" id="A0A1H4JBR1"/>
<dbReference type="NCBIfam" id="NF003556">
    <property type="entry name" value="PRK05222.1"/>
    <property type="match status" value="1"/>
</dbReference>
<feature type="active site" description="Proton donor" evidence="11">
    <location>
        <position position="762"/>
    </location>
</feature>
<keyword evidence="15" id="KW-1185">Reference proteome</keyword>
<keyword evidence="6 11" id="KW-0808">Transferase</keyword>
<feature type="binding site" evidence="11">
    <location>
        <position position="794"/>
    </location>
    <ligand>
        <name>Zn(2+)</name>
        <dbReference type="ChEBI" id="CHEBI:29105"/>
        <note>catalytic</note>
    </ligand>
</feature>
<dbReference type="SUPFAM" id="SSF51726">
    <property type="entry name" value="UROD/MetE-like"/>
    <property type="match status" value="2"/>
</dbReference>
<evidence type="ECO:0000259" key="13">
    <source>
        <dbReference type="Pfam" id="PF08267"/>
    </source>
</evidence>
<evidence type="ECO:0000256" key="1">
    <source>
        <dbReference type="ARBA" id="ARBA00002777"/>
    </source>
</evidence>
<evidence type="ECO:0000256" key="6">
    <source>
        <dbReference type="ARBA" id="ARBA00022679"/>
    </source>
</evidence>
<name>A0A1H4JBR1_9HYPH</name>
<dbReference type="Gene3D" id="3.20.20.210">
    <property type="match status" value="2"/>
</dbReference>
<evidence type="ECO:0000313" key="14">
    <source>
        <dbReference type="EMBL" id="SEB43641.1"/>
    </source>
</evidence>
<feature type="binding site" evidence="11">
    <location>
        <position position="667"/>
    </location>
    <ligand>
        <name>L-methionine</name>
        <dbReference type="ChEBI" id="CHEBI:57844"/>
    </ligand>
</feature>
<keyword evidence="9 11" id="KW-0862">Zinc</keyword>
<dbReference type="GO" id="GO:0008270">
    <property type="term" value="F:zinc ion binding"/>
    <property type="evidence" value="ECO:0007669"/>
    <property type="project" value="InterPro"/>
</dbReference>
<comment type="caution">
    <text evidence="11">Lacks conserved residue(s) required for the propagation of feature annotation.</text>
</comment>
<evidence type="ECO:0000256" key="11">
    <source>
        <dbReference type="HAMAP-Rule" id="MF_00172"/>
    </source>
</evidence>
<keyword evidence="4 11" id="KW-0489">Methyltransferase</keyword>
<dbReference type="InterPro" id="IPR006276">
    <property type="entry name" value="Cobalamin-indep_Met_synthase"/>
</dbReference>
<dbReference type="HAMAP" id="MF_00172">
    <property type="entry name" value="Meth_synth"/>
    <property type="match status" value="1"/>
</dbReference>
<evidence type="ECO:0000256" key="9">
    <source>
        <dbReference type="ARBA" id="ARBA00022833"/>
    </source>
</evidence>
<dbReference type="GO" id="GO:0032259">
    <property type="term" value="P:methylation"/>
    <property type="evidence" value="ECO:0007669"/>
    <property type="project" value="UniProtKB-KW"/>
</dbReference>
<evidence type="ECO:0000256" key="8">
    <source>
        <dbReference type="ARBA" id="ARBA00022737"/>
    </source>
</evidence>
<keyword evidence="7 11" id="KW-0479">Metal-binding</keyword>
<feature type="binding site" evidence="11">
    <location>
        <position position="552"/>
    </location>
    <ligand>
        <name>L-methionine</name>
        <dbReference type="ChEBI" id="CHEBI:57844"/>
    </ligand>
</feature>
<keyword evidence="8 11" id="KW-0677">Repeat</keyword>
<dbReference type="FunFam" id="3.20.20.210:FF:000002">
    <property type="entry name" value="5-methyltetrahydropteroyltriglutamate--homocysteine methyltransferase"/>
    <property type="match status" value="1"/>
</dbReference>
<dbReference type="CDD" id="cd03312">
    <property type="entry name" value="CIMS_N_terminal_like"/>
    <property type="match status" value="1"/>
</dbReference>
<comment type="pathway">
    <text evidence="2 11">Amino-acid biosynthesis; L-methionine biosynthesis via de novo pathway; L-methionine from L-homocysteine (MetE route): step 1/1.</text>
</comment>
<feature type="binding site" evidence="11">
    <location>
        <position position="711"/>
    </location>
    <ligand>
        <name>Zn(2+)</name>
        <dbReference type="ChEBI" id="CHEBI:29105"/>
        <note>catalytic</note>
    </ligand>
</feature>
<accession>A0A1H4JBR1</accession>
<dbReference type="Pfam" id="PF08267">
    <property type="entry name" value="Meth_synt_1"/>
    <property type="match status" value="1"/>
</dbReference>
<dbReference type="GO" id="GO:0071265">
    <property type="term" value="P:L-methionine biosynthetic process"/>
    <property type="evidence" value="ECO:0007669"/>
    <property type="project" value="UniProtKB-ARBA"/>
</dbReference>
<comment type="catalytic activity">
    <reaction evidence="11">
        <text>5-methyltetrahydropteroyltri-L-glutamate + L-homocysteine = tetrahydropteroyltri-L-glutamate + L-methionine</text>
        <dbReference type="Rhea" id="RHEA:21196"/>
        <dbReference type="ChEBI" id="CHEBI:57844"/>
        <dbReference type="ChEBI" id="CHEBI:58140"/>
        <dbReference type="ChEBI" id="CHEBI:58199"/>
        <dbReference type="ChEBI" id="CHEBI:58207"/>
        <dbReference type="EC" id="2.1.1.14"/>
    </reaction>
</comment>
<feature type="binding site" evidence="11">
    <location>
        <position position="552"/>
    </location>
    <ligand>
        <name>L-homocysteine</name>
        <dbReference type="ChEBI" id="CHEBI:58199"/>
    </ligand>
</feature>
<keyword evidence="10 11" id="KW-0486">Methionine biosynthesis</keyword>
<feature type="binding site" evidence="11">
    <location>
        <begin position="63"/>
        <end position="66"/>
    </location>
    <ligand>
        <name>5-methyltetrahydropteroyltri-L-glutamate</name>
        <dbReference type="ChEBI" id="CHEBI:58207"/>
    </ligand>
</feature>
<comment type="cofactor">
    <cofactor evidence="11">
        <name>Zn(2+)</name>
        <dbReference type="ChEBI" id="CHEBI:29105"/>
    </cofactor>
    <text evidence="11">Binds 1 zinc ion per subunit.</text>
</comment>
<protein>
    <recommendedName>
        <fullName evidence="11">5-methyltetrahydropteroyltriglutamate--homocysteine methyltransferase</fullName>
        <ecNumber evidence="11">2.1.1.14</ecNumber>
    </recommendedName>
    <alternativeName>
        <fullName evidence="11">Cobalamin-independent methionine synthase</fullName>
    </alternativeName>
    <alternativeName>
        <fullName evidence="11">Methionine synthase, vitamin-B12 independent isozyme</fullName>
    </alternativeName>
</protein>
<evidence type="ECO:0000256" key="3">
    <source>
        <dbReference type="ARBA" id="ARBA00009553"/>
    </source>
</evidence>
<feature type="binding site" evidence="11">
    <location>
        <begin position="499"/>
        <end position="501"/>
    </location>
    <ligand>
        <name>L-homocysteine</name>
        <dbReference type="ChEBI" id="CHEBI:58199"/>
    </ligand>
</feature>
<sequence>MSQETCHDETTSTGGVSGVRHAAAVQAAVCVRLPPAPNSIGCAMSERSIPVSTLGVPRIGRRRELKLALESHWSGKSSAETLLQTARELRAENWKEQRDRGVAIIPSNDFSLYDQVLDTSVMVGAVPADYGWQGGPVPLEVYFAMARGSQGSRDAGCEHPGHPGHSGGHKAQEMTKWFDTNYHYMVPAFSDDQVFALSSTKPLDEFLEAKALGIHTRPVLLGPITFLKLGKSSDAGYDPLALLPRLLPVYEELLRKLKEAGADWVQIDEPALVTDLIPNEQDAYRLAYRKLAAAAPDLRIMLATYFGGLGGNLETALSLPVAGLHLDLVRAPEQLDAVLAAARPDLVLSLGVINGRNIWRADLASLADRLGPVVKARGAAMVQLAPSCSLLHIPIDLELETTLDADLRSWLAFALQKMDELHVLSDVLSGNGADVAGALKAAADAVAARHASPKVSDPLVQGRMARINDEMKTRGATFVERQKLQATRLGLPAFPTTTIGSFPQTPEVRKARAAHARGELSFVDYDTFLKKETEATIRWQEDVGLDVLVHGEFERNDMVQYFGEQLSGFAFTQHAWVQSYGSRYVRPPVIYGDVSRPTPMTVSWWQYAQSLTDRPVKGMLTGPVTILNWSFVRDDIPRSETCRQIALAIRDEVRDLEAAGARIIQIDEAALREGLPLRHADWKHYLDWAVESFRISASGVSDETQIHTHMCYSEFNDIIDAIAAMDADVISIETSRSRMELLDAFKTFKYPNEIGPGVYDIHSPRVPEIGEMTALLSLARQRLAGEQIWVNPDCGLKTRKWDEVRPALVNMVAAARTMRTENASA</sequence>
<evidence type="ECO:0000256" key="10">
    <source>
        <dbReference type="ARBA" id="ARBA00023167"/>
    </source>
</evidence>
<dbReference type="Pfam" id="PF01717">
    <property type="entry name" value="Meth_synt_2"/>
    <property type="match status" value="1"/>
</dbReference>
<comment type="similarity">
    <text evidence="3 11">Belongs to the vitamin-B12 independent methionine synthase family.</text>
</comment>
<feature type="binding site" evidence="11">
    <location>
        <position position="673"/>
    </location>
    <ligand>
        <name>5-methyltetrahydropteroyltri-L-glutamate</name>
        <dbReference type="ChEBI" id="CHEBI:58207"/>
    </ligand>
</feature>
<keyword evidence="5 11" id="KW-0028">Amino-acid biosynthesis</keyword>
<reference evidence="15" key="1">
    <citation type="submission" date="2016-10" db="EMBL/GenBank/DDBJ databases">
        <authorList>
            <person name="Varghese N."/>
            <person name="Submissions S."/>
        </authorList>
    </citation>
    <scope>NUCLEOTIDE SEQUENCE [LARGE SCALE GENOMIC DNA]</scope>
    <source>
        <strain evidence="15">ES.061</strain>
    </source>
</reference>
<dbReference type="FunFam" id="3.20.20.210:FF:000003">
    <property type="entry name" value="5-methyltetrahydropteroyltriglutamate--homocysteine methyltransferase"/>
    <property type="match status" value="1"/>
</dbReference>
<dbReference type="CDD" id="cd03311">
    <property type="entry name" value="CIMS_C_terminal_like"/>
    <property type="match status" value="1"/>
</dbReference>
<feature type="domain" description="Cobalamin-independent methionine synthase MetE N-terminal" evidence="13">
    <location>
        <begin position="52"/>
        <end position="374"/>
    </location>
</feature>
<dbReference type="NCBIfam" id="TIGR01371">
    <property type="entry name" value="met_syn_B12ind"/>
    <property type="match status" value="1"/>
</dbReference>
<evidence type="ECO:0000256" key="5">
    <source>
        <dbReference type="ARBA" id="ARBA00022605"/>
    </source>
</evidence>
<evidence type="ECO:0000256" key="2">
    <source>
        <dbReference type="ARBA" id="ARBA00004681"/>
    </source>
</evidence>
<dbReference type="UniPathway" id="UPA00051">
    <property type="reaction ID" value="UER00082"/>
</dbReference>
<evidence type="ECO:0000256" key="4">
    <source>
        <dbReference type="ARBA" id="ARBA00022603"/>
    </source>
</evidence>
<evidence type="ECO:0000256" key="7">
    <source>
        <dbReference type="ARBA" id="ARBA00022723"/>
    </source>
</evidence>